<evidence type="ECO:0000313" key="2">
    <source>
        <dbReference type="Proteomes" id="UP000315647"/>
    </source>
</evidence>
<proteinExistence type="predicted"/>
<accession>A0A518A1M5</accession>
<evidence type="ECO:0000313" key="1">
    <source>
        <dbReference type="EMBL" id="QDT25646.1"/>
    </source>
</evidence>
<organism evidence="1 2">
    <name type="scientific">Gimesia panareensis</name>
    <dbReference type="NCBI Taxonomy" id="2527978"/>
    <lineage>
        <taxon>Bacteria</taxon>
        <taxon>Pseudomonadati</taxon>
        <taxon>Planctomycetota</taxon>
        <taxon>Planctomycetia</taxon>
        <taxon>Planctomycetales</taxon>
        <taxon>Planctomycetaceae</taxon>
        <taxon>Gimesia</taxon>
    </lineage>
</organism>
<dbReference type="Proteomes" id="UP000315647">
    <property type="component" value="Chromosome"/>
</dbReference>
<dbReference type="RefSeq" id="WP_145104424.1">
    <property type="nucleotide sequence ID" value="NZ_CP036277.1"/>
</dbReference>
<name>A0A517Q204_9PLAN</name>
<reference evidence="1 2" key="1">
    <citation type="submission" date="2019-03" db="EMBL/GenBank/DDBJ databases">
        <title>Deep-cultivation of Planctomycetes and their phenomic and genomic characterization uncovers novel biology.</title>
        <authorList>
            <person name="Wiegand S."/>
            <person name="Jogler M."/>
            <person name="Boedeker C."/>
            <person name="Pinto D."/>
            <person name="Vollmers J."/>
            <person name="Rivas-Marin E."/>
            <person name="Kohn T."/>
            <person name="Peeters S.H."/>
            <person name="Heuer A."/>
            <person name="Rast P."/>
            <person name="Oberbeckmann S."/>
            <person name="Bunk B."/>
            <person name="Jeske O."/>
            <person name="Meyerdierks A."/>
            <person name="Storesund J.E."/>
            <person name="Kallscheuer N."/>
            <person name="Luecker S."/>
            <person name="Lage O.M."/>
            <person name="Pohl T."/>
            <person name="Merkel B.J."/>
            <person name="Hornburger P."/>
            <person name="Mueller R.-W."/>
            <person name="Bruemmer F."/>
            <person name="Labrenz M."/>
            <person name="Spormann A.M."/>
            <person name="Op den Camp H."/>
            <person name="Overmann J."/>
            <person name="Amann R."/>
            <person name="Jetten M.S.M."/>
            <person name="Mascher T."/>
            <person name="Medema M.H."/>
            <person name="Devos D.P."/>
            <person name="Kaster A.-K."/>
            <person name="Ovreas L."/>
            <person name="Rohde M."/>
            <person name="Galperin M.Y."/>
            <person name="Jogler C."/>
        </authorList>
    </citation>
    <scope>NUCLEOTIDE SEQUENCE [LARGE SCALE GENOMIC DNA]</scope>
    <source>
        <strain evidence="1 2">Enr10</strain>
    </source>
</reference>
<dbReference type="EMBL" id="CP037421">
    <property type="protein sequence ID" value="QDT25646.1"/>
    <property type="molecule type" value="Genomic_DNA"/>
</dbReference>
<keyword evidence="2" id="KW-1185">Reference proteome</keyword>
<accession>A0A517Q204</accession>
<protein>
    <submittedName>
        <fullName evidence="1">Uncharacterized protein</fullName>
    </submittedName>
</protein>
<sequence>MSACSDTTLKMKLTRGFVIPFAMMFAALSGCGGSDSGPGIDMIPVSGSVTMDGKPLVGAMVEFHPTGGTKGNGAFGLTDEAGKFTLTDFHSNPGCPPGEYGVTFSKLTQPDGSPIPPDSPQGGVGMKEQIPPAYNLFKPHSIVQAATVKSPESTFEFQLDSKFKPPQSFYQE</sequence>
<dbReference type="AlphaFoldDB" id="A0A517Q204"/>
<gene>
    <name evidence="1" type="ORF">Enr10x_09430</name>
</gene>